<dbReference type="InterPro" id="IPR051601">
    <property type="entry name" value="Serine_prot/Carboxylest_S33"/>
</dbReference>
<dbReference type="Gene3D" id="3.40.50.1820">
    <property type="entry name" value="alpha/beta hydrolase"/>
    <property type="match status" value="1"/>
</dbReference>
<dbReference type="STRING" id="1869.MB27_01700"/>
<evidence type="ECO:0000259" key="3">
    <source>
        <dbReference type="Pfam" id="PF00561"/>
    </source>
</evidence>
<accession>A0A0A6XFJ8</accession>
<sequence length="420" mass="46770">MREARGMMHRHSGLIFTGHTLSVPLEHRRPTGPRIEIFAREVRENDPAAESRPFLLYLQGGPGHRAPRELPVWLRRAVRDYRVVLLDQRGTGRSTPLTRQTLARVDDPAGHLAHFRADSIVADAELLRAHLAGDRPWSVLGQSFGGFCAVTYLSFAPQGLREVIITGGLPGLTATAEDVYRAAYPRVLAHNERYYARYPEDEALARRVVDALRDQDARLPGGDRLTPRRFQTLGIHLGSQARFDLLHHLLEEAFAGPELSEVFLRRVDAAISFAEFPLFATAHEAIYGQGAATGWAAHRVRDEFPAFDLDAGGPVRFTGEMIYPWLFEEDPALIPLAGAAGRLAAKDDWPALYDPARLAANEVPVVAAVYHDDMYVDRDMSLATAATVKGLRPWVTNEYAHDGLGRSERVLDRLLELLKD</sequence>
<dbReference type="SUPFAM" id="SSF53474">
    <property type="entry name" value="alpha/beta-Hydrolases"/>
    <property type="match status" value="1"/>
</dbReference>
<comment type="caution">
    <text evidence="4">The sequence shown here is derived from an EMBL/GenBank/DDBJ whole genome shotgun (WGS) entry which is preliminary data.</text>
</comment>
<proteinExistence type="inferred from homology"/>
<keyword evidence="5" id="KW-1185">Reference proteome</keyword>
<dbReference type="InterPro" id="IPR002410">
    <property type="entry name" value="Peptidase_S33"/>
</dbReference>
<dbReference type="GO" id="GO:0004177">
    <property type="term" value="F:aminopeptidase activity"/>
    <property type="evidence" value="ECO:0007669"/>
    <property type="project" value="UniProtKB-EC"/>
</dbReference>
<comment type="similarity">
    <text evidence="1">Belongs to the peptidase S33 family.</text>
</comment>
<dbReference type="AlphaFoldDB" id="A0A0A6XFJ8"/>
<protein>
    <submittedName>
        <fullName evidence="4">Alpha/beta hydrolase</fullName>
    </submittedName>
</protein>
<dbReference type="EMBL" id="JRTT01000002">
    <property type="protein sequence ID" value="KHD78852.1"/>
    <property type="molecule type" value="Genomic_DNA"/>
</dbReference>
<dbReference type="InterPro" id="IPR029058">
    <property type="entry name" value="AB_hydrolase_fold"/>
</dbReference>
<dbReference type="eggNOG" id="COG1073">
    <property type="taxonomic scope" value="Bacteria"/>
</dbReference>
<evidence type="ECO:0000313" key="5">
    <source>
        <dbReference type="Proteomes" id="UP000054537"/>
    </source>
</evidence>
<dbReference type="Proteomes" id="UP000054537">
    <property type="component" value="Unassembled WGS sequence"/>
</dbReference>
<name>A0A0A6XFJ8_ACTUT</name>
<evidence type="ECO:0000256" key="1">
    <source>
        <dbReference type="ARBA" id="ARBA00010088"/>
    </source>
</evidence>
<dbReference type="GO" id="GO:0006508">
    <property type="term" value="P:proteolysis"/>
    <property type="evidence" value="ECO:0007669"/>
    <property type="project" value="InterPro"/>
</dbReference>
<gene>
    <name evidence="4" type="ORF">MB27_01700</name>
</gene>
<reference evidence="4 5" key="1">
    <citation type="submission" date="2014-10" db="EMBL/GenBank/DDBJ databases">
        <title>Draft genome sequence of Actinoplanes utahensis NRRL 12052.</title>
        <authorList>
            <person name="Velasco-Bucheli B."/>
            <person name="del Cerro C."/>
            <person name="Hormigo D."/>
            <person name="Garcia J.L."/>
            <person name="Acebal C."/>
            <person name="Arroyo M."/>
            <person name="de la Mata I."/>
        </authorList>
    </citation>
    <scope>NUCLEOTIDE SEQUENCE [LARGE SCALE GENOMIC DNA]</scope>
    <source>
        <strain evidence="4 5">NRRL 12052</strain>
    </source>
</reference>
<dbReference type="PRINTS" id="PR00793">
    <property type="entry name" value="PROAMNOPTASE"/>
</dbReference>
<dbReference type="PANTHER" id="PTHR43248">
    <property type="entry name" value="2-SUCCINYL-6-HYDROXY-2,4-CYCLOHEXADIENE-1-CARBOXYLATE SYNTHASE"/>
    <property type="match status" value="1"/>
</dbReference>
<keyword evidence="2 4" id="KW-0378">Hydrolase</keyword>
<organism evidence="4 5">
    <name type="scientific">Actinoplanes utahensis</name>
    <dbReference type="NCBI Taxonomy" id="1869"/>
    <lineage>
        <taxon>Bacteria</taxon>
        <taxon>Bacillati</taxon>
        <taxon>Actinomycetota</taxon>
        <taxon>Actinomycetes</taxon>
        <taxon>Micromonosporales</taxon>
        <taxon>Micromonosporaceae</taxon>
        <taxon>Actinoplanes</taxon>
    </lineage>
</organism>
<dbReference type="InterPro" id="IPR000073">
    <property type="entry name" value="AB_hydrolase_1"/>
</dbReference>
<feature type="domain" description="AB hydrolase-1" evidence="3">
    <location>
        <begin position="54"/>
        <end position="187"/>
    </location>
</feature>
<dbReference type="OrthoDB" id="9796770at2"/>
<evidence type="ECO:0000256" key="2">
    <source>
        <dbReference type="ARBA" id="ARBA00022801"/>
    </source>
</evidence>
<dbReference type="PANTHER" id="PTHR43248:SF2">
    <property type="entry name" value="PROLYL AMINOPEPTIDASE"/>
    <property type="match status" value="1"/>
</dbReference>
<dbReference type="Pfam" id="PF00561">
    <property type="entry name" value="Abhydrolase_1"/>
    <property type="match status" value="1"/>
</dbReference>
<evidence type="ECO:0000313" key="4">
    <source>
        <dbReference type="EMBL" id="KHD78852.1"/>
    </source>
</evidence>